<keyword evidence="3" id="KW-0121">Carboxypeptidase</keyword>
<keyword evidence="3" id="KW-0378">Hydrolase</keyword>
<dbReference type="Proteomes" id="UP000248987">
    <property type="component" value="Unassembled WGS sequence"/>
</dbReference>
<protein>
    <submittedName>
        <fullName evidence="3">Zinc carboxypeptidase</fullName>
    </submittedName>
</protein>
<organism evidence="3 4">
    <name type="scientific">Gelidibacter algens</name>
    <dbReference type="NCBI Taxonomy" id="49280"/>
    <lineage>
        <taxon>Bacteria</taxon>
        <taxon>Pseudomonadati</taxon>
        <taxon>Bacteroidota</taxon>
        <taxon>Flavobacteriia</taxon>
        <taxon>Flavobacteriales</taxon>
        <taxon>Flavobacteriaceae</taxon>
        <taxon>Gelidibacter</taxon>
    </lineage>
</organism>
<keyword evidence="1" id="KW-0732">Signal</keyword>
<proteinExistence type="predicted"/>
<dbReference type="Gene3D" id="3.40.630.10">
    <property type="entry name" value="Zn peptidases"/>
    <property type="match status" value="1"/>
</dbReference>
<feature type="domain" description="Peptidase M14" evidence="2">
    <location>
        <begin position="60"/>
        <end position="157"/>
    </location>
</feature>
<evidence type="ECO:0000313" key="4">
    <source>
        <dbReference type="Proteomes" id="UP000248987"/>
    </source>
</evidence>
<dbReference type="RefSeq" id="WP_066432431.1">
    <property type="nucleotide sequence ID" value="NZ_LZRN01000009.1"/>
</dbReference>
<dbReference type="STRING" id="49280.A9996_06510"/>
<dbReference type="GO" id="GO:0004181">
    <property type="term" value="F:metallocarboxypeptidase activity"/>
    <property type="evidence" value="ECO:0007669"/>
    <property type="project" value="InterPro"/>
</dbReference>
<dbReference type="EMBL" id="QLLQ01000006">
    <property type="protein sequence ID" value="RAJ24460.1"/>
    <property type="molecule type" value="Genomic_DNA"/>
</dbReference>
<dbReference type="OrthoDB" id="1119199at2"/>
<dbReference type="SUPFAM" id="SSF53187">
    <property type="entry name" value="Zn-dependent exopeptidases"/>
    <property type="match status" value="1"/>
</dbReference>
<sequence length="487" mass="55337">MKSIFTLVLAIVSFSAMAQVNSMTTNLYDSYSKYKEASLDNRRIKHDDIQPLIMKLESDPKYTVQKVGESIKGKKISLISIGTGDTSVFLWSQMHGDEPTATQAIFDIFNFLNSADFKSEKEELLSKVTLHFLPMLNPDGAEVFTRRNVLGVDINRDALMLQSPESKILKRIRDSLDADFGFNLHDQSTYYNAERTAKPATISYLAPAYNYEKDINDVRGNAMKVIVYMNSIIQKYAPGQVGRYNDDFEPRAFGDNIQLWGTSAILIESGGYKNDVEKQEIRKLNFVSILSACYIIATGEYKSIPLEDYEKIPENDRKLFDLKIERFTHKLLGNDYILDIGINHLEVEDKNHETFYNVGSIVEKGDLSTFYGYETLDATGYRLIEGKVYPEIVQTMTDLEAMDIYGLLKSGYTYVRLAQFSQKDKDVSVPINILSKDQKVPGFYVNIGNNPNFVLQKDGSVDYAVVNGFLINLQTKKSNFKNAIFYK</sequence>
<comment type="caution">
    <text evidence="3">The sequence shown here is derived from an EMBL/GenBank/DDBJ whole genome shotgun (WGS) entry which is preliminary data.</text>
</comment>
<dbReference type="AlphaFoldDB" id="A0A1A7R5Z6"/>
<reference evidence="3 4" key="1">
    <citation type="submission" date="2018-06" db="EMBL/GenBank/DDBJ databases">
        <title>Genomic Encyclopedia of Archaeal and Bacterial Type Strains, Phase II (KMG-II): from individual species to whole genera.</title>
        <authorList>
            <person name="Goeker M."/>
        </authorList>
    </citation>
    <scope>NUCLEOTIDE SEQUENCE [LARGE SCALE GENOMIC DNA]</scope>
    <source>
        <strain evidence="3 4">DSM 12408</strain>
    </source>
</reference>
<keyword evidence="3" id="KW-0645">Protease</keyword>
<feature type="signal peptide" evidence="1">
    <location>
        <begin position="1"/>
        <end position="18"/>
    </location>
</feature>
<accession>A0A1A7R5Z6</accession>
<evidence type="ECO:0000256" key="1">
    <source>
        <dbReference type="SAM" id="SignalP"/>
    </source>
</evidence>
<gene>
    <name evidence="3" type="ORF">LX77_02012</name>
</gene>
<evidence type="ECO:0000259" key="2">
    <source>
        <dbReference type="Pfam" id="PF00246"/>
    </source>
</evidence>
<dbReference type="InterPro" id="IPR000834">
    <property type="entry name" value="Peptidase_M14"/>
</dbReference>
<feature type="chain" id="PRO_5030025640" evidence="1">
    <location>
        <begin position="19"/>
        <end position="487"/>
    </location>
</feature>
<dbReference type="GO" id="GO:0006508">
    <property type="term" value="P:proteolysis"/>
    <property type="evidence" value="ECO:0007669"/>
    <property type="project" value="InterPro"/>
</dbReference>
<dbReference type="Pfam" id="PF00246">
    <property type="entry name" value="Peptidase_M14"/>
    <property type="match status" value="1"/>
</dbReference>
<dbReference type="GO" id="GO:0008270">
    <property type="term" value="F:zinc ion binding"/>
    <property type="evidence" value="ECO:0007669"/>
    <property type="project" value="InterPro"/>
</dbReference>
<evidence type="ECO:0000313" key="3">
    <source>
        <dbReference type="EMBL" id="RAJ24460.1"/>
    </source>
</evidence>
<name>A0A1A7R5Z6_9FLAO</name>
<keyword evidence="4" id="KW-1185">Reference proteome</keyword>